<dbReference type="Gene3D" id="3.60.130.10">
    <property type="entry name" value="Clavaminate synthase-like"/>
    <property type="match status" value="1"/>
</dbReference>
<keyword evidence="1" id="KW-0560">Oxidoreductase</keyword>
<sequence length="72" mass="7977">MVRVGGKPYSDEKEGVLIQNICPVAGHEAKQENTGSTYLGFHTEDGFHPDKPDCLMEAPEAKWALELALLHR</sequence>
<protein>
    <submittedName>
        <fullName evidence="2">Uncharacterized protein</fullName>
    </submittedName>
</protein>
<evidence type="ECO:0000313" key="3">
    <source>
        <dbReference type="Proteomes" id="UP000182719"/>
    </source>
</evidence>
<dbReference type="OrthoDB" id="480112at2"/>
<dbReference type="AlphaFoldDB" id="A0A1H7ZYC9"/>
<dbReference type="Proteomes" id="UP000182719">
    <property type="component" value="Unassembled WGS sequence"/>
</dbReference>
<dbReference type="InterPro" id="IPR042098">
    <property type="entry name" value="TauD-like_sf"/>
</dbReference>
<keyword evidence="3" id="KW-1185">Reference proteome</keyword>
<dbReference type="GO" id="GO:0016706">
    <property type="term" value="F:2-oxoglutarate-dependent dioxygenase activity"/>
    <property type="evidence" value="ECO:0007669"/>
    <property type="project" value="UniProtKB-ARBA"/>
</dbReference>
<dbReference type="RefSeq" id="WP_075009810.1">
    <property type="nucleotide sequence ID" value="NZ_FOAP01000020.1"/>
</dbReference>
<proteinExistence type="predicted"/>
<organism evidence="2 3">
    <name type="scientific">Stigmatella aurantiaca</name>
    <dbReference type="NCBI Taxonomy" id="41"/>
    <lineage>
        <taxon>Bacteria</taxon>
        <taxon>Pseudomonadati</taxon>
        <taxon>Myxococcota</taxon>
        <taxon>Myxococcia</taxon>
        <taxon>Myxococcales</taxon>
        <taxon>Cystobacterineae</taxon>
        <taxon>Archangiaceae</taxon>
        <taxon>Stigmatella</taxon>
    </lineage>
</organism>
<name>A0A1H7ZYC9_STIAU</name>
<evidence type="ECO:0000313" key="2">
    <source>
        <dbReference type="EMBL" id="SEM63485.1"/>
    </source>
</evidence>
<gene>
    <name evidence="2" type="ORF">SAMN05444354_12017</name>
</gene>
<evidence type="ECO:0000256" key="1">
    <source>
        <dbReference type="ARBA" id="ARBA00023002"/>
    </source>
</evidence>
<accession>A0A1H7ZYC9</accession>
<dbReference type="EMBL" id="FOAP01000020">
    <property type="protein sequence ID" value="SEM63485.1"/>
    <property type="molecule type" value="Genomic_DNA"/>
</dbReference>
<reference evidence="3" key="1">
    <citation type="submission" date="2016-10" db="EMBL/GenBank/DDBJ databases">
        <authorList>
            <person name="Varghese N."/>
            <person name="Submissions S."/>
        </authorList>
    </citation>
    <scope>NUCLEOTIDE SEQUENCE [LARGE SCALE GENOMIC DNA]</scope>
    <source>
        <strain evidence="3">DSM 17044</strain>
    </source>
</reference>